<comment type="caution">
    <text evidence="2">The sequence shown here is derived from an EMBL/GenBank/DDBJ whole genome shotgun (WGS) entry which is preliminary data.</text>
</comment>
<sequence>MLFFFNIIKNRHEHVGFEALECAGTAASKSENMKFSCGANTGFFKSTVALKPTTAVHATGDQARQNVTDGIPNMHGMPYNIIGVEQQAKETEVGGMQAVQTDAQNNSSGNLDPNTRAAHLGATDVNKEMLAHVEKLSKVDGVTKIIAGGDWIEVMRSPSRKDEEEIGINSSIVNGTMVQQQIVPCTSGEKIVQGNELMCVLNEAGKEIIHLQYAGSYHEINQGNTSSWAVAYQNEYQDHIKGNQYGYACKIWAVVNSNSSSKMQQHPKSFSLEKWSGKKCYMLAARSLKIVWADTPRYWRWISLPESRTYGFGNQPAESSVGITGHERETHSLFGPSGRSETQVPSSPETLRNIHPPHGSYIETRSGYTL</sequence>
<organism evidence="2 3">
    <name type="scientific">Nicotiana attenuata</name>
    <name type="common">Coyote tobacco</name>
    <dbReference type="NCBI Taxonomy" id="49451"/>
    <lineage>
        <taxon>Eukaryota</taxon>
        <taxon>Viridiplantae</taxon>
        <taxon>Streptophyta</taxon>
        <taxon>Embryophyta</taxon>
        <taxon>Tracheophyta</taxon>
        <taxon>Spermatophyta</taxon>
        <taxon>Magnoliopsida</taxon>
        <taxon>eudicotyledons</taxon>
        <taxon>Gunneridae</taxon>
        <taxon>Pentapetalae</taxon>
        <taxon>asterids</taxon>
        <taxon>lamiids</taxon>
        <taxon>Solanales</taxon>
        <taxon>Solanaceae</taxon>
        <taxon>Nicotianoideae</taxon>
        <taxon>Nicotianeae</taxon>
        <taxon>Nicotiana</taxon>
    </lineage>
</organism>
<feature type="compositionally biased region" description="Polar residues" evidence="1">
    <location>
        <begin position="339"/>
        <end position="350"/>
    </location>
</feature>
<keyword evidence="3" id="KW-1185">Reference proteome</keyword>
<reference evidence="2" key="1">
    <citation type="submission" date="2016-11" db="EMBL/GenBank/DDBJ databases">
        <title>The genome of Nicotiana attenuata.</title>
        <authorList>
            <person name="Xu S."/>
            <person name="Brockmoeller T."/>
            <person name="Gaquerel E."/>
            <person name="Navarro A."/>
            <person name="Kuhl H."/>
            <person name="Gase K."/>
            <person name="Ling Z."/>
            <person name="Zhou W."/>
            <person name="Kreitzer C."/>
            <person name="Stanke M."/>
            <person name="Tang H."/>
            <person name="Lyons E."/>
            <person name="Pandey P."/>
            <person name="Pandey S.P."/>
            <person name="Timmermann B."/>
            <person name="Baldwin I.T."/>
        </authorList>
    </citation>
    <scope>NUCLEOTIDE SEQUENCE [LARGE SCALE GENOMIC DNA]</scope>
    <source>
        <strain evidence="2">UT</strain>
    </source>
</reference>
<dbReference type="Gramene" id="OIT36575">
    <property type="protein sequence ID" value="OIT36575"/>
    <property type="gene ID" value="A4A49_15309"/>
</dbReference>
<proteinExistence type="predicted"/>
<dbReference type="AlphaFoldDB" id="A0A314L504"/>
<gene>
    <name evidence="2" type="primary">PP2B1</name>
    <name evidence="2" type="ORF">A4A49_15309</name>
</gene>
<dbReference type="EMBL" id="MJEQ01000417">
    <property type="protein sequence ID" value="OIT36575.1"/>
    <property type="molecule type" value="Genomic_DNA"/>
</dbReference>
<evidence type="ECO:0000313" key="3">
    <source>
        <dbReference type="Proteomes" id="UP000187609"/>
    </source>
</evidence>
<evidence type="ECO:0000313" key="2">
    <source>
        <dbReference type="EMBL" id="OIT36575.1"/>
    </source>
</evidence>
<dbReference type="Proteomes" id="UP000187609">
    <property type="component" value="Unassembled WGS sequence"/>
</dbReference>
<dbReference type="PANTHER" id="PTHR32278">
    <property type="entry name" value="F-BOX DOMAIN-CONTAINING PROTEIN"/>
    <property type="match status" value="1"/>
</dbReference>
<evidence type="ECO:0000256" key="1">
    <source>
        <dbReference type="SAM" id="MobiDB-lite"/>
    </source>
</evidence>
<protein>
    <submittedName>
        <fullName evidence="2">F-box protein pp2-b1</fullName>
    </submittedName>
</protein>
<accession>A0A314L504</accession>
<dbReference type="InterPro" id="IPR025886">
    <property type="entry name" value="PP2-like"/>
</dbReference>
<name>A0A314L504_NICAT</name>
<dbReference type="PANTHER" id="PTHR32278:SF111">
    <property type="entry name" value="F-BOX PROTEIN PP2-B12-RELATED"/>
    <property type="match status" value="1"/>
</dbReference>
<dbReference type="Pfam" id="PF14299">
    <property type="entry name" value="PP2"/>
    <property type="match status" value="1"/>
</dbReference>
<feature type="region of interest" description="Disordered" evidence="1">
    <location>
        <begin position="331"/>
        <end position="370"/>
    </location>
</feature>